<dbReference type="AlphaFoldDB" id="A0A375I257"/>
<dbReference type="OrthoDB" id="9804790at2"/>
<dbReference type="PIRSF" id="PIRSF000097">
    <property type="entry name" value="AKR"/>
    <property type="match status" value="1"/>
</dbReference>
<dbReference type="GO" id="GO:0016616">
    <property type="term" value="F:oxidoreductase activity, acting on the CH-OH group of donors, NAD or NADP as acceptor"/>
    <property type="evidence" value="ECO:0007669"/>
    <property type="project" value="UniProtKB-ARBA"/>
</dbReference>
<evidence type="ECO:0000259" key="7">
    <source>
        <dbReference type="Pfam" id="PF00248"/>
    </source>
</evidence>
<evidence type="ECO:0000256" key="1">
    <source>
        <dbReference type="ARBA" id="ARBA00007905"/>
    </source>
</evidence>
<dbReference type="EC" id="1.-.-.-" evidence="8"/>
<dbReference type="InterPro" id="IPR018170">
    <property type="entry name" value="Aldo/ket_reductase_CS"/>
</dbReference>
<dbReference type="SUPFAM" id="SSF51430">
    <property type="entry name" value="NAD(P)-linked oxidoreductase"/>
    <property type="match status" value="1"/>
</dbReference>
<evidence type="ECO:0000256" key="6">
    <source>
        <dbReference type="PIRSR" id="PIRSR000097-3"/>
    </source>
</evidence>
<feature type="binding site" evidence="5">
    <location>
        <position position="109"/>
    </location>
    <ligand>
        <name>substrate</name>
    </ligand>
</feature>
<name>A0A375I257_9ACTN</name>
<keyword evidence="3 8" id="KW-0560">Oxidoreductase</keyword>
<feature type="active site" description="Proton donor" evidence="4">
    <location>
        <position position="51"/>
    </location>
</feature>
<keyword evidence="9" id="KW-1185">Reference proteome</keyword>
<evidence type="ECO:0000256" key="5">
    <source>
        <dbReference type="PIRSR" id="PIRSR000097-2"/>
    </source>
</evidence>
<dbReference type="CDD" id="cd19071">
    <property type="entry name" value="AKR_AKR1-5-like"/>
    <property type="match status" value="1"/>
</dbReference>
<evidence type="ECO:0000256" key="2">
    <source>
        <dbReference type="ARBA" id="ARBA00022857"/>
    </source>
</evidence>
<evidence type="ECO:0000313" key="8">
    <source>
        <dbReference type="EMBL" id="SPF68909.1"/>
    </source>
</evidence>
<dbReference type="FunFam" id="3.20.20.100:FF:000002">
    <property type="entry name" value="2,5-diketo-D-gluconic acid reductase A"/>
    <property type="match status" value="1"/>
</dbReference>
<dbReference type="PRINTS" id="PR00069">
    <property type="entry name" value="ALDKETRDTASE"/>
</dbReference>
<reference evidence="9" key="1">
    <citation type="submission" date="2018-02" db="EMBL/GenBank/DDBJ databases">
        <authorList>
            <person name="Hornung B."/>
        </authorList>
    </citation>
    <scope>NUCLEOTIDE SEQUENCE [LARGE SCALE GENOMIC DNA]</scope>
</reference>
<dbReference type="InterPro" id="IPR020471">
    <property type="entry name" value="AKR"/>
</dbReference>
<evidence type="ECO:0000256" key="4">
    <source>
        <dbReference type="PIRSR" id="PIRSR000097-1"/>
    </source>
</evidence>
<dbReference type="PROSITE" id="PS00798">
    <property type="entry name" value="ALDOKETO_REDUCTASE_1"/>
    <property type="match status" value="1"/>
</dbReference>
<organism evidence="8 9">
    <name type="scientific">Propionibacterium ruminifibrarum</name>
    <dbReference type="NCBI Taxonomy" id="1962131"/>
    <lineage>
        <taxon>Bacteria</taxon>
        <taxon>Bacillati</taxon>
        <taxon>Actinomycetota</taxon>
        <taxon>Actinomycetes</taxon>
        <taxon>Propionibacteriales</taxon>
        <taxon>Propionibacteriaceae</taxon>
        <taxon>Propionibacterium</taxon>
    </lineage>
</organism>
<dbReference type="EMBL" id="OMOH01000007">
    <property type="protein sequence ID" value="SPF68909.1"/>
    <property type="molecule type" value="Genomic_DNA"/>
</dbReference>
<dbReference type="Proteomes" id="UP000265962">
    <property type="component" value="Unassembled WGS sequence"/>
</dbReference>
<evidence type="ECO:0000256" key="3">
    <source>
        <dbReference type="ARBA" id="ARBA00023002"/>
    </source>
</evidence>
<gene>
    <name evidence="8" type="ORF">PROPJV5_1884</name>
</gene>
<dbReference type="InterPro" id="IPR023210">
    <property type="entry name" value="NADP_OxRdtase_dom"/>
</dbReference>
<protein>
    <submittedName>
        <fullName evidence="8">Aldo-keto reductase signature</fullName>
        <ecNumber evidence="8">1.-.-.-</ecNumber>
    </submittedName>
</protein>
<feature type="site" description="Lowers pKa of active site Tyr" evidence="6">
    <location>
        <position position="76"/>
    </location>
</feature>
<dbReference type="PANTHER" id="PTHR43827">
    <property type="entry name" value="2,5-DIKETO-D-GLUCONIC ACID REDUCTASE"/>
    <property type="match status" value="1"/>
</dbReference>
<dbReference type="InterPro" id="IPR036812">
    <property type="entry name" value="NAD(P)_OxRdtase_dom_sf"/>
</dbReference>
<dbReference type="RefSeq" id="WP_119716042.1">
    <property type="nucleotide sequence ID" value="NZ_OMOH01000007.1"/>
</dbReference>
<evidence type="ECO:0000313" key="9">
    <source>
        <dbReference type="Proteomes" id="UP000265962"/>
    </source>
</evidence>
<sequence>MAYDKQIRLNDGTSIPALGLGTWLIDDADAAQAVKDAVAVGYRHIDTAQAYGNETGVGAGIRECGVAREELFVTTKVAAEHKSYDSAAASIDESLARLGLDYVDLLIIHSPQPWAEFRADDNHYYAENLDAWRALEDAQAAGKVRSIGVSNFLVDDVRNIIDNARVKPAVNQVLAHVGNTPFELIDFCQSNDVVVEAYSPVAHGAILDNEEVAAIAARYGASVPQLCIRYVLQLGLVALPKTANRAHMEQNAALDFTIGEDDMAALRSVGRLASYGEHSFFPVFRTQLG</sequence>
<dbReference type="PANTHER" id="PTHR43827:SF3">
    <property type="entry name" value="NADP-DEPENDENT OXIDOREDUCTASE DOMAIN-CONTAINING PROTEIN"/>
    <property type="match status" value="1"/>
</dbReference>
<dbReference type="Pfam" id="PF00248">
    <property type="entry name" value="Aldo_ket_red"/>
    <property type="match status" value="1"/>
</dbReference>
<keyword evidence="2" id="KW-0521">NADP</keyword>
<accession>A0A375I257</accession>
<comment type="similarity">
    <text evidence="1">Belongs to the aldo/keto reductase family.</text>
</comment>
<dbReference type="Gene3D" id="3.20.20.100">
    <property type="entry name" value="NADP-dependent oxidoreductase domain"/>
    <property type="match status" value="1"/>
</dbReference>
<proteinExistence type="inferred from homology"/>
<feature type="domain" description="NADP-dependent oxidoreductase" evidence="7">
    <location>
        <begin position="18"/>
        <end position="269"/>
    </location>
</feature>
<dbReference type="PROSITE" id="PS00062">
    <property type="entry name" value="ALDOKETO_REDUCTASE_2"/>
    <property type="match status" value="1"/>
</dbReference>